<evidence type="ECO:0000313" key="2">
    <source>
        <dbReference type="Proteomes" id="UP000183039"/>
    </source>
</evidence>
<dbReference type="EMBL" id="JXLC01000001">
    <property type="protein sequence ID" value="OJG93532.1"/>
    <property type="molecule type" value="Genomic_DNA"/>
</dbReference>
<evidence type="ECO:0000313" key="1">
    <source>
        <dbReference type="EMBL" id="OJG93532.1"/>
    </source>
</evidence>
<dbReference type="AlphaFoldDB" id="A0AA91GLS0"/>
<name>A0AA91GLS0_9ENTE</name>
<accession>A0AA91GLS0</accession>
<gene>
    <name evidence="1" type="ORF">RV15_GL000134</name>
</gene>
<protein>
    <submittedName>
        <fullName evidence="1">Uncharacterized protein</fullName>
    </submittedName>
</protein>
<organism evidence="1 2">
    <name type="scientific">Enterococcus silesiacus</name>
    <dbReference type="NCBI Taxonomy" id="332949"/>
    <lineage>
        <taxon>Bacteria</taxon>
        <taxon>Bacillati</taxon>
        <taxon>Bacillota</taxon>
        <taxon>Bacilli</taxon>
        <taxon>Lactobacillales</taxon>
        <taxon>Enterococcaceae</taxon>
        <taxon>Enterococcus</taxon>
    </lineage>
</organism>
<dbReference type="Proteomes" id="UP000183039">
    <property type="component" value="Unassembled WGS sequence"/>
</dbReference>
<sequence length="43" mass="5230">MYIFETDCFKTKKTTVLYFKTLYSSRKKAETKHTSVLFQPYKK</sequence>
<reference evidence="1 2" key="1">
    <citation type="submission" date="2014-12" db="EMBL/GenBank/DDBJ databases">
        <title>Draft genome sequences of 29 type strains of Enterococci.</title>
        <authorList>
            <person name="Zhong Z."/>
            <person name="Sun Z."/>
            <person name="Liu W."/>
            <person name="Zhang W."/>
            <person name="Zhang H."/>
        </authorList>
    </citation>
    <scope>NUCLEOTIDE SEQUENCE [LARGE SCALE GENOMIC DNA]</scope>
    <source>
        <strain evidence="1 2">DSM 22801</strain>
    </source>
</reference>
<proteinExistence type="predicted"/>
<comment type="caution">
    <text evidence="1">The sequence shown here is derived from an EMBL/GenBank/DDBJ whole genome shotgun (WGS) entry which is preliminary data.</text>
</comment>